<dbReference type="OrthoDB" id="5854932at2759"/>
<dbReference type="STRING" id="29170.A0A368FH44"/>
<accession>A0A368FH44</accession>
<protein>
    <submittedName>
        <fullName evidence="2">Uncharacterized protein</fullName>
    </submittedName>
</protein>
<keyword evidence="3" id="KW-1185">Reference proteome</keyword>
<feature type="chain" id="PRO_5016719315" evidence="1">
    <location>
        <begin position="33"/>
        <end position="88"/>
    </location>
</feature>
<dbReference type="EMBL" id="JOJR01001917">
    <property type="protein sequence ID" value="RCN29497.1"/>
    <property type="molecule type" value="Genomic_DNA"/>
</dbReference>
<name>A0A368FH44_ANCCA</name>
<evidence type="ECO:0000256" key="1">
    <source>
        <dbReference type="SAM" id="SignalP"/>
    </source>
</evidence>
<comment type="caution">
    <text evidence="2">The sequence shown here is derived from an EMBL/GenBank/DDBJ whole genome shotgun (WGS) entry which is preliminary data.</text>
</comment>
<keyword evidence="1" id="KW-0732">Signal</keyword>
<feature type="signal peptide" evidence="1">
    <location>
        <begin position="1"/>
        <end position="32"/>
    </location>
</feature>
<dbReference type="AlphaFoldDB" id="A0A368FH44"/>
<reference evidence="2 3" key="1">
    <citation type="submission" date="2014-10" db="EMBL/GenBank/DDBJ databases">
        <title>Draft genome of the hookworm Ancylostoma caninum.</title>
        <authorList>
            <person name="Mitreva M."/>
        </authorList>
    </citation>
    <scope>NUCLEOTIDE SEQUENCE [LARGE SCALE GENOMIC DNA]</scope>
    <source>
        <strain evidence="2 3">Baltimore</strain>
    </source>
</reference>
<gene>
    <name evidence="2" type="ORF">ANCCAN_24743</name>
</gene>
<evidence type="ECO:0000313" key="2">
    <source>
        <dbReference type="EMBL" id="RCN29497.1"/>
    </source>
</evidence>
<evidence type="ECO:0000313" key="3">
    <source>
        <dbReference type="Proteomes" id="UP000252519"/>
    </source>
</evidence>
<organism evidence="2 3">
    <name type="scientific">Ancylostoma caninum</name>
    <name type="common">Dog hookworm</name>
    <dbReference type="NCBI Taxonomy" id="29170"/>
    <lineage>
        <taxon>Eukaryota</taxon>
        <taxon>Metazoa</taxon>
        <taxon>Ecdysozoa</taxon>
        <taxon>Nematoda</taxon>
        <taxon>Chromadorea</taxon>
        <taxon>Rhabditida</taxon>
        <taxon>Rhabditina</taxon>
        <taxon>Rhabditomorpha</taxon>
        <taxon>Strongyloidea</taxon>
        <taxon>Ancylostomatidae</taxon>
        <taxon>Ancylostomatinae</taxon>
        <taxon>Ancylostoma</taxon>
    </lineage>
</organism>
<sequence>MSSLTLGHYRAHRMRQSVVLFLLFWIISLASTQILVEDVGRPELMRPDVRFLKRNNLSNMMRLGKRGLRRQLLCEDCNLGNLMRLGRR</sequence>
<proteinExistence type="predicted"/>
<dbReference type="Proteomes" id="UP000252519">
    <property type="component" value="Unassembled WGS sequence"/>
</dbReference>